<dbReference type="GO" id="GO:0016740">
    <property type="term" value="F:transferase activity"/>
    <property type="evidence" value="ECO:0007669"/>
    <property type="project" value="TreeGrafter"/>
</dbReference>
<sequence>MKFTVVIDNYCAKSGMLAEWGYCSLLETEHGNVMIDTGGTGHVLRHNLDFLKIDLKKVRALVLSHSHHDHISGLLDIVFSCPGIPIYAGKGIEIERRGDADASRRSGGVPVGHFPNAHLIEDYVEIVPGVYAFRVPEQNRRSQYVCCRNMWEVAPDGQIIADRFEDDVSLAVKGEKGWSLLLGCAHAGLPNIMQRAKDLFAIERLHMVVGGSHLCGVDPEDYGVWFDRLAEFPVEKWRLNHCTGFKAAAAMAARFDDVDWAGAGCRYVL</sequence>
<dbReference type="Pfam" id="PF00753">
    <property type="entry name" value="Lactamase_B"/>
    <property type="match status" value="1"/>
</dbReference>
<dbReference type="Gene3D" id="3.60.15.10">
    <property type="entry name" value="Ribonuclease Z/Hydroxyacylglutathione hydrolase-like"/>
    <property type="match status" value="1"/>
</dbReference>
<reference evidence="2 3" key="1">
    <citation type="journal article" date="2019" name="Nat. Med.">
        <title>A library of human gut bacterial isolates paired with longitudinal multiomics data enables mechanistic microbiome research.</title>
        <authorList>
            <person name="Poyet M."/>
            <person name="Groussin M."/>
            <person name="Gibbons S.M."/>
            <person name="Avila-Pacheco J."/>
            <person name="Jiang X."/>
            <person name="Kearney S.M."/>
            <person name="Perrotta A.R."/>
            <person name="Berdy B."/>
            <person name="Zhao S."/>
            <person name="Lieberman T.D."/>
            <person name="Swanson P.K."/>
            <person name="Smith M."/>
            <person name="Roesemann S."/>
            <person name="Alexander J.E."/>
            <person name="Rich S.A."/>
            <person name="Livny J."/>
            <person name="Vlamakis H."/>
            <person name="Clish C."/>
            <person name="Bullock K."/>
            <person name="Deik A."/>
            <person name="Scott J."/>
            <person name="Pierce K.A."/>
            <person name="Xavier R.J."/>
            <person name="Alm E.J."/>
        </authorList>
    </citation>
    <scope>NUCLEOTIDE SEQUENCE [LARGE SCALE GENOMIC DNA]</scope>
    <source>
        <strain evidence="2 3">BIOML-A2</strain>
    </source>
</reference>
<dbReference type="Proteomes" id="UP000462362">
    <property type="component" value="Unassembled WGS sequence"/>
</dbReference>
<dbReference type="InterPro" id="IPR052926">
    <property type="entry name" value="Metallo-beta-lactamase_dom"/>
</dbReference>
<name>A0A6I3SAR4_9BURK</name>
<evidence type="ECO:0000259" key="1">
    <source>
        <dbReference type="Pfam" id="PF00753"/>
    </source>
</evidence>
<dbReference type="GO" id="GO:0016787">
    <property type="term" value="F:hydrolase activity"/>
    <property type="evidence" value="ECO:0007669"/>
    <property type="project" value="UniProtKB-KW"/>
</dbReference>
<accession>A0A6I3SAR4</accession>
<gene>
    <name evidence="2" type="ORF">GMD42_12580</name>
</gene>
<evidence type="ECO:0000313" key="2">
    <source>
        <dbReference type="EMBL" id="MTU44417.1"/>
    </source>
</evidence>
<keyword evidence="2" id="KW-0378">Hydrolase</keyword>
<feature type="domain" description="Metallo-beta-lactamase" evidence="1">
    <location>
        <begin position="22"/>
        <end position="120"/>
    </location>
</feature>
<dbReference type="CDD" id="cd07713">
    <property type="entry name" value="DHPS-like_MBL-fold"/>
    <property type="match status" value="1"/>
</dbReference>
<dbReference type="AlphaFoldDB" id="A0A6I3SAR4"/>
<dbReference type="SUPFAM" id="SSF56281">
    <property type="entry name" value="Metallo-hydrolase/oxidoreductase"/>
    <property type="match status" value="1"/>
</dbReference>
<organism evidence="2 3">
    <name type="scientific">Parasutterella excrementihominis</name>
    <dbReference type="NCBI Taxonomy" id="487175"/>
    <lineage>
        <taxon>Bacteria</taxon>
        <taxon>Pseudomonadati</taxon>
        <taxon>Pseudomonadota</taxon>
        <taxon>Betaproteobacteria</taxon>
        <taxon>Burkholderiales</taxon>
        <taxon>Sutterellaceae</taxon>
        <taxon>Parasutterella</taxon>
    </lineage>
</organism>
<protein>
    <submittedName>
        <fullName evidence="2">MBL fold metallo-hydrolase</fullName>
    </submittedName>
</protein>
<dbReference type="InterPro" id="IPR036866">
    <property type="entry name" value="RibonucZ/Hydroxyglut_hydro"/>
</dbReference>
<dbReference type="InterPro" id="IPR041712">
    <property type="entry name" value="DHPS-like_MBL-fold"/>
</dbReference>
<comment type="caution">
    <text evidence="2">The sequence shown here is derived from an EMBL/GenBank/DDBJ whole genome shotgun (WGS) entry which is preliminary data.</text>
</comment>
<proteinExistence type="predicted"/>
<dbReference type="InterPro" id="IPR001279">
    <property type="entry name" value="Metallo-B-lactamas"/>
</dbReference>
<dbReference type="RefSeq" id="WP_008811305.1">
    <property type="nucleotide sequence ID" value="NZ_CAJUON010000001.1"/>
</dbReference>
<dbReference type="PANTHER" id="PTHR13754:SF13">
    <property type="entry name" value="METALLO-BETA-LACTAMASE SUPERFAMILY PROTEIN (AFU_ORTHOLOGUE AFUA_3G07630)"/>
    <property type="match status" value="1"/>
</dbReference>
<dbReference type="PANTHER" id="PTHR13754">
    <property type="entry name" value="METALLO-BETA-LACTAMASE SUPERFAMILY PROTEIN"/>
    <property type="match status" value="1"/>
</dbReference>
<dbReference type="EMBL" id="WNCL01000074">
    <property type="protein sequence ID" value="MTU44417.1"/>
    <property type="molecule type" value="Genomic_DNA"/>
</dbReference>
<evidence type="ECO:0000313" key="3">
    <source>
        <dbReference type="Proteomes" id="UP000462362"/>
    </source>
</evidence>